<dbReference type="InterPro" id="IPR009267">
    <property type="entry name" value="NTP_transf_6"/>
</dbReference>
<dbReference type="EMBL" id="JGVR01000007">
    <property type="protein sequence ID" value="KEZ19921.1"/>
    <property type="molecule type" value="Genomic_DNA"/>
</dbReference>
<reference evidence="1 2" key="1">
    <citation type="submission" date="2014-03" db="EMBL/GenBank/DDBJ databases">
        <title>Genome sequence of Sphingobium yanoikuyae B1.</title>
        <authorList>
            <person name="Gan H.M."/>
            <person name="Gan H.Y."/>
            <person name="Savka M.A."/>
        </authorList>
    </citation>
    <scope>NUCLEOTIDE SEQUENCE [LARGE SCALE GENOMIC DNA]</scope>
    <source>
        <strain evidence="1 2">B1</strain>
    </source>
</reference>
<dbReference type="RefSeq" id="WP_037518398.1">
    <property type="nucleotide sequence ID" value="NZ_JGVR01000007.1"/>
</dbReference>
<comment type="caution">
    <text evidence="1">The sequence shown here is derived from an EMBL/GenBank/DDBJ whole genome shotgun (WGS) entry which is preliminary data.</text>
</comment>
<proteinExistence type="predicted"/>
<sequence>MEARLHDLLNADPWRMAILHLLRTLDLPDGWVAAGFVRDAVWDHLHGHAPSIPVGDIDIIWFDPIRTDPALDRQIEQQLAALRQDIDWSVKNQARMHLRNRDALYADAADAMRHWTETATAIGVRLTADERLEINAPFGLDDLFGLRLVPGPAFLGARRAIFDARVRTKRWLTRYPRLQPD</sequence>
<evidence type="ECO:0008006" key="3">
    <source>
        <dbReference type="Google" id="ProtNLM"/>
    </source>
</evidence>
<dbReference type="PANTHER" id="PTHR39166">
    <property type="entry name" value="BLL1166 PROTEIN"/>
    <property type="match status" value="1"/>
</dbReference>
<name>A0A084EPM9_SPHYA</name>
<protein>
    <recommendedName>
        <fullName evidence="3">Nucleotidyltransferase family protein</fullName>
    </recommendedName>
</protein>
<organism evidence="1 2">
    <name type="scientific">Sphingobium yanoikuyae</name>
    <name type="common">Sphingomonas yanoikuyae</name>
    <dbReference type="NCBI Taxonomy" id="13690"/>
    <lineage>
        <taxon>Bacteria</taxon>
        <taxon>Pseudomonadati</taxon>
        <taxon>Pseudomonadota</taxon>
        <taxon>Alphaproteobacteria</taxon>
        <taxon>Sphingomonadales</taxon>
        <taxon>Sphingomonadaceae</taxon>
        <taxon>Sphingobium</taxon>
    </lineage>
</organism>
<evidence type="ECO:0000313" key="2">
    <source>
        <dbReference type="Proteomes" id="UP000028534"/>
    </source>
</evidence>
<dbReference type="STRING" id="13690.AX777_19330"/>
<gene>
    <name evidence="1" type="ORF">CP98_01571</name>
</gene>
<dbReference type="Proteomes" id="UP000028534">
    <property type="component" value="Unassembled WGS sequence"/>
</dbReference>
<dbReference type="Pfam" id="PF06042">
    <property type="entry name" value="NTP_transf_6"/>
    <property type="match status" value="1"/>
</dbReference>
<dbReference type="PANTHER" id="PTHR39166:SF1">
    <property type="entry name" value="BLL1166 PROTEIN"/>
    <property type="match status" value="1"/>
</dbReference>
<dbReference type="eggNOG" id="COG3575">
    <property type="taxonomic scope" value="Bacteria"/>
</dbReference>
<dbReference type="AlphaFoldDB" id="A0A084EPM9"/>
<evidence type="ECO:0000313" key="1">
    <source>
        <dbReference type="EMBL" id="KEZ19921.1"/>
    </source>
</evidence>
<dbReference type="PATRIC" id="fig|13690.10.peg.1622"/>
<accession>A0A084EPM9</accession>